<dbReference type="Proteomes" id="UP001163823">
    <property type="component" value="Chromosome 4"/>
</dbReference>
<evidence type="ECO:0000313" key="2">
    <source>
        <dbReference type="Proteomes" id="UP001163823"/>
    </source>
</evidence>
<organism evidence="1 2">
    <name type="scientific">Quillaja saponaria</name>
    <name type="common">Soap bark tree</name>
    <dbReference type="NCBI Taxonomy" id="32244"/>
    <lineage>
        <taxon>Eukaryota</taxon>
        <taxon>Viridiplantae</taxon>
        <taxon>Streptophyta</taxon>
        <taxon>Embryophyta</taxon>
        <taxon>Tracheophyta</taxon>
        <taxon>Spermatophyta</taxon>
        <taxon>Magnoliopsida</taxon>
        <taxon>eudicotyledons</taxon>
        <taxon>Gunneridae</taxon>
        <taxon>Pentapetalae</taxon>
        <taxon>rosids</taxon>
        <taxon>fabids</taxon>
        <taxon>Fabales</taxon>
        <taxon>Quillajaceae</taxon>
        <taxon>Quillaja</taxon>
    </lineage>
</organism>
<dbReference type="KEGG" id="qsa:O6P43_010373"/>
<dbReference type="AlphaFoldDB" id="A0AAD7Q0C0"/>
<protein>
    <submittedName>
        <fullName evidence="1">Uncharacterized protein</fullName>
    </submittedName>
</protein>
<comment type="caution">
    <text evidence="1">The sequence shown here is derived from an EMBL/GenBank/DDBJ whole genome shotgun (WGS) entry which is preliminary data.</text>
</comment>
<reference evidence="1" key="1">
    <citation type="journal article" date="2023" name="Science">
        <title>Elucidation of the pathway for biosynthesis of saponin adjuvants from the soapbark tree.</title>
        <authorList>
            <person name="Reed J."/>
            <person name="Orme A."/>
            <person name="El-Demerdash A."/>
            <person name="Owen C."/>
            <person name="Martin L.B.B."/>
            <person name="Misra R.C."/>
            <person name="Kikuchi S."/>
            <person name="Rejzek M."/>
            <person name="Martin A.C."/>
            <person name="Harkess A."/>
            <person name="Leebens-Mack J."/>
            <person name="Louveau T."/>
            <person name="Stephenson M.J."/>
            <person name="Osbourn A."/>
        </authorList>
    </citation>
    <scope>NUCLEOTIDE SEQUENCE</scope>
    <source>
        <strain evidence="1">S10</strain>
    </source>
</reference>
<dbReference type="EMBL" id="JARAOO010000004">
    <property type="protein sequence ID" value="KAJ7972495.1"/>
    <property type="molecule type" value="Genomic_DNA"/>
</dbReference>
<gene>
    <name evidence="1" type="ORF">O6P43_010373</name>
</gene>
<evidence type="ECO:0000313" key="1">
    <source>
        <dbReference type="EMBL" id="KAJ7972495.1"/>
    </source>
</evidence>
<accession>A0AAD7Q0C0</accession>
<sequence>MVDAEGRLAYLSFLFPGASHNSTPPMLFMLKHLGILKIIPVVRGAQGVGLNRGTPVDSSTGDGKTRKKLAKNKEMLILTVICLDFKLVTLCSLP</sequence>
<proteinExistence type="predicted"/>
<name>A0AAD7Q0C0_QUISA</name>
<keyword evidence="2" id="KW-1185">Reference proteome</keyword>